<dbReference type="SMART" id="SM01175">
    <property type="entry name" value="DUF4206"/>
    <property type="match status" value="1"/>
</dbReference>
<evidence type="ECO:0000313" key="6">
    <source>
        <dbReference type="EnsemblMetazoa" id="PPAI005201-PA"/>
    </source>
</evidence>
<dbReference type="EMBL" id="AJVK01030084">
    <property type="status" value="NOT_ANNOTATED_CDS"/>
    <property type="molecule type" value="Genomic_DNA"/>
</dbReference>
<accession>A0A1B0DBL2</accession>
<keyword evidence="3" id="KW-0862">Zinc</keyword>
<dbReference type="CDD" id="cd20819">
    <property type="entry name" value="C1_DEF8"/>
    <property type="match status" value="1"/>
</dbReference>
<reference evidence="6" key="1">
    <citation type="submission" date="2022-08" db="UniProtKB">
        <authorList>
            <consortium name="EnsemblMetazoa"/>
        </authorList>
    </citation>
    <scope>IDENTIFICATION</scope>
    <source>
        <strain evidence="6">Israel</strain>
    </source>
</reference>
<evidence type="ECO:0000313" key="7">
    <source>
        <dbReference type="Proteomes" id="UP000092462"/>
    </source>
</evidence>
<organism evidence="6 7">
    <name type="scientific">Phlebotomus papatasi</name>
    <name type="common">Sandfly</name>
    <dbReference type="NCBI Taxonomy" id="29031"/>
    <lineage>
        <taxon>Eukaryota</taxon>
        <taxon>Metazoa</taxon>
        <taxon>Ecdysozoa</taxon>
        <taxon>Arthropoda</taxon>
        <taxon>Hexapoda</taxon>
        <taxon>Insecta</taxon>
        <taxon>Pterygota</taxon>
        <taxon>Neoptera</taxon>
        <taxon>Endopterygota</taxon>
        <taxon>Diptera</taxon>
        <taxon>Nematocera</taxon>
        <taxon>Psychodoidea</taxon>
        <taxon>Psychodidae</taxon>
        <taxon>Phlebotomus</taxon>
        <taxon>Phlebotomus</taxon>
    </lineage>
</organism>
<comment type="similarity">
    <text evidence="1">Belongs to the TRAPPC13 family.</text>
</comment>
<evidence type="ECO:0000256" key="4">
    <source>
        <dbReference type="ARBA" id="ARBA00029450"/>
    </source>
</evidence>
<proteinExistence type="inferred from homology"/>
<protein>
    <submittedName>
        <fullName evidence="6">Uncharacterized protein</fullName>
    </submittedName>
</protein>
<dbReference type="VEuPathDB" id="VectorBase:PPAPM1_008502"/>
<dbReference type="InterPro" id="IPR055428">
    <property type="entry name" value="TRAPPC13_C"/>
</dbReference>
<keyword evidence="2" id="KW-0479">Metal-binding</keyword>
<evidence type="ECO:0000256" key="3">
    <source>
        <dbReference type="ARBA" id="ARBA00022833"/>
    </source>
</evidence>
<dbReference type="InterPro" id="IPR047983">
    <property type="entry name" value="DEF8_C1"/>
</dbReference>
<feature type="region of interest" description="Disordered" evidence="5">
    <location>
        <begin position="20"/>
        <end position="39"/>
    </location>
</feature>
<dbReference type="AlphaFoldDB" id="A0A1B0DBL2"/>
<evidence type="ECO:0000256" key="5">
    <source>
        <dbReference type="SAM" id="MobiDB-lite"/>
    </source>
</evidence>
<sequence>MESVQGRIIASAGREIADNHPVAASLSSSSTHSDEISTSSEISQAIPHGLIREQWQLVLGQEASMMDLQNAIELCRKLVLEYEEGSSERKWIVRHLVELRFRLREIQDVAEDPEGVAPPAARVILGHHFVTRQILNVTTKQYCDHCTGIIWSVVQASYICSDCSFCVHHKCLNSVLRVCAHVVATERKIPIEDICPEDWQSRSTNVPKCSIPLTFNKLPWTEARLCDYSGLYYCPTCHWNNTSPIPARIVHNWDFIPRKVSRASLQELILLHDKPVIDLEEHNPKLLTRPTLVMPRIVTSEAKDLPQNTLNKLLQEDATTARGIESVGAGSFMLLPQSFGNIYLGESFSSYICVHNCTKHPVHNVTVKADLQSTTSRINLPMHVGKNLPATLNPEDTLDDVIHHEVVEIGTHILICEVQYNTLAGLPASFRKFFKFQVVKPLDVKTKFYNAETDEVYLEAQIQNITAGTICLEKVELESSDKYTATELNTLASGESVFPSMKMLQPQNSCQFFYCIKPIPSVANDPNALRIANDIGKLDIVWRSNLGERGRLQTSQLQRSPIDFKDLRLSVIEAASIVRIGSAFNFKCRITNTSDQSMDLALSLTTSARMNSTYTGSTEYTLGTIASGAFRDCSLTVFPVKLGLITITDLQLMDTFLKKTYKFEDFLQVFVVDTTYDMDSFNMDENVQYYD</sequence>
<evidence type="ECO:0000256" key="1">
    <source>
        <dbReference type="ARBA" id="ARBA00010785"/>
    </source>
</evidence>
<dbReference type="Pfam" id="PF06159">
    <property type="entry name" value="TRAPPC13_N"/>
    <property type="match status" value="1"/>
</dbReference>
<dbReference type="VEuPathDB" id="VectorBase:PPAI005201"/>
<dbReference type="SMART" id="SM00109">
    <property type="entry name" value="C1"/>
    <property type="match status" value="1"/>
</dbReference>
<dbReference type="Pfam" id="PF23643">
    <property type="entry name" value="TRAPPC13_C"/>
    <property type="match status" value="1"/>
</dbReference>
<dbReference type="PROSITE" id="PS50081">
    <property type="entry name" value="ZF_DAG_PE_2"/>
    <property type="match status" value="1"/>
</dbReference>
<keyword evidence="7" id="KW-1185">Reference proteome</keyword>
<dbReference type="GO" id="GO:0046872">
    <property type="term" value="F:metal ion binding"/>
    <property type="evidence" value="ECO:0007669"/>
    <property type="project" value="UniProtKB-KW"/>
</dbReference>
<name>A0A1B0DBL2_PHLPP</name>
<comment type="similarity">
    <text evidence="4">Belongs to the DEF8 family.</text>
</comment>
<dbReference type="EnsemblMetazoa" id="PPAI005201-RA">
    <property type="protein sequence ID" value="PPAI005201-PA"/>
    <property type="gene ID" value="PPAI005201"/>
</dbReference>
<dbReference type="Pfam" id="PF23647">
    <property type="entry name" value="TRAPPC13_M"/>
    <property type="match status" value="1"/>
</dbReference>
<dbReference type="PANTHER" id="PTHR13134">
    <property type="entry name" value="TRAFFICKING PROTEIN PARTICLE COMPLEX SUBUNIT 13"/>
    <property type="match status" value="1"/>
</dbReference>
<dbReference type="InterPro" id="IPR025258">
    <property type="entry name" value="RH_dom"/>
</dbReference>
<dbReference type="InterPro" id="IPR055427">
    <property type="entry name" value="TRAPPC13_N"/>
</dbReference>
<dbReference type="InterPro" id="IPR010378">
    <property type="entry name" value="TRAPPC13"/>
</dbReference>
<dbReference type="InterPro" id="IPR002219">
    <property type="entry name" value="PKC_DAG/PE"/>
</dbReference>
<dbReference type="Proteomes" id="UP000092462">
    <property type="component" value="Unassembled WGS sequence"/>
</dbReference>
<feature type="compositionally biased region" description="Low complexity" evidence="5">
    <location>
        <begin position="25"/>
        <end position="39"/>
    </location>
</feature>
<dbReference type="InterPro" id="IPR046349">
    <property type="entry name" value="C1-like_sf"/>
</dbReference>
<dbReference type="Pfam" id="PF00130">
    <property type="entry name" value="C1_1"/>
    <property type="match status" value="1"/>
</dbReference>
<dbReference type="GO" id="GO:1990072">
    <property type="term" value="C:TRAPPIII protein complex"/>
    <property type="evidence" value="ECO:0007669"/>
    <property type="project" value="TreeGrafter"/>
</dbReference>
<dbReference type="InterPro" id="IPR055429">
    <property type="entry name" value="TRAPPC13_M"/>
</dbReference>
<dbReference type="PANTHER" id="PTHR13134:SF3">
    <property type="entry name" value="TRAFFICKING PROTEIN PARTICLE COMPLEX SUBUNIT 13"/>
    <property type="match status" value="1"/>
</dbReference>
<dbReference type="SUPFAM" id="SSF57889">
    <property type="entry name" value="Cysteine-rich domain"/>
    <property type="match status" value="1"/>
</dbReference>
<dbReference type="Gene3D" id="3.30.60.20">
    <property type="match status" value="1"/>
</dbReference>
<evidence type="ECO:0000256" key="2">
    <source>
        <dbReference type="ARBA" id="ARBA00022723"/>
    </source>
</evidence>